<dbReference type="PROSITE" id="PS00802">
    <property type="entry name" value="TRANSKETOLASE_2"/>
    <property type="match status" value="1"/>
</dbReference>
<accession>A0ABS9EPM7</accession>
<comment type="caution">
    <text evidence="12">The sequence shown here is derived from an EMBL/GenBank/DDBJ whole genome shotgun (WGS) entry which is preliminary data.</text>
</comment>
<evidence type="ECO:0000313" key="13">
    <source>
        <dbReference type="Proteomes" id="UP001200430"/>
    </source>
</evidence>
<dbReference type="SMART" id="SM00861">
    <property type="entry name" value="Transket_pyr"/>
    <property type="match status" value="1"/>
</dbReference>
<dbReference type="Gene3D" id="3.40.50.920">
    <property type="match status" value="1"/>
</dbReference>
<evidence type="ECO:0000259" key="11">
    <source>
        <dbReference type="SMART" id="SM00861"/>
    </source>
</evidence>
<evidence type="ECO:0000256" key="9">
    <source>
        <dbReference type="ARBA" id="ARBA00023229"/>
    </source>
</evidence>
<dbReference type="Pfam" id="PF02780">
    <property type="entry name" value="Transketolase_C"/>
    <property type="match status" value="1"/>
</dbReference>
<evidence type="ECO:0000256" key="6">
    <source>
        <dbReference type="ARBA" id="ARBA00022842"/>
    </source>
</evidence>
<dbReference type="InterPro" id="IPR033248">
    <property type="entry name" value="Transketolase_C"/>
</dbReference>
<dbReference type="InterPro" id="IPR020826">
    <property type="entry name" value="Transketolase_BS"/>
</dbReference>
<evidence type="ECO:0000256" key="8">
    <source>
        <dbReference type="ARBA" id="ARBA00023052"/>
    </source>
</evidence>
<dbReference type="PANTHER" id="PTHR43322">
    <property type="entry name" value="1-D-DEOXYXYLULOSE 5-PHOSPHATE SYNTHASE-RELATED"/>
    <property type="match status" value="1"/>
</dbReference>
<reference evidence="12 13" key="1">
    <citation type="submission" date="2022-01" db="EMBL/GenBank/DDBJ databases">
        <title>Dethiosulfovibrio faecalis sp. nov., a novel proteolytic, non-sulfur-reducing bacterium isolated from a marine aquaculture solid waste bioreactor.</title>
        <authorList>
            <person name="Grabowski S."/>
            <person name="Apolinario E."/>
            <person name="Schneider N."/>
            <person name="Marshall C.W."/>
            <person name="Sowers K.R."/>
        </authorList>
    </citation>
    <scope>NUCLEOTIDE SEQUENCE [LARGE SCALE GENOMIC DNA]</scope>
    <source>
        <strain evidence="12 13">DSM 12537</strain>
    </source>
</reference>
<dbReference type="InterPro" id="IPR005477">
    <property type="entry name" value="Dxylulose-5-P_synthase"/>
</dbReference>
<dbReference type="EC" id="2.2.1.7" evidence="10"/>
<evidence type="ECO:0000256" key="4">
    <source>
        <dbReference type="ARBA" id="ARBA00022679"/>
    </source>
</evidence>
<dbReference type="Pfam" id="PF02779">
    <property type="entry name" value="Transket_pyr"/>
    <property type="match status" value="1"/>
</dbReference>
<dbReference type="Gene3D" id="3.40.50.970">
    <property type="match status" value="2"/>
</dbReference>
<feature type="binding site" evidence="10">
    <location>
        <position position="145"/>
    </location>
    <ligand>
        <name>Mg(2+)</name>
        <dbReference type="ChEBI" id="CHEBI:18420"/>
    </ligand>
</feature>
<feature type="domain" description="Transketolase-like pyrimidine-binding" evidence="11">
    <location>
        <begin position="309"/>
        <end position="472"/>
    </location>
</feature>
<dbReference type="GO" id="GO:0008661">
    <property type="term" value="F:1-deoxy-D-xylulose-5-phosphate synthase activity"/>
    <property type="evidence" value="ECO:0007669"/>
    <property type="project" value="UniProtKB-EC"/>
</dbReference>
<feature type="binding site" evidence="10">
    <location>
        <begin position="114"/>
        <end position="116"/>
    </location>
    <ligand>
        <name>thiamine diphosphate</name>
        <dbReference type="ChEBI" id="CHEBI:58937"/>
    </ligand>
</feature>
<organism evidence="12 13">
    <name type="scientific">Dethiosulfovibrio marinus</name>
    <dbReference type="NCBI Taxonomy" id="133532"/>
    <lineage>
        <taxon>Bacteria</taxon>
        <taxon>Thermotogati</taxon>
        <taxon>Synergistota</taxon>
        <taxon>Synergistia</taxon>
        <taxon>Synergistales</taxon>
        <taxon>Dethiosulfovibrionaceae</taxon>
        <taxon>Dethiosulfovibrio</taxon>
    </lineage>
</organism>
<feature type="binding site" evidence="10">
    <location>
        <position position="360"/>
    </location>
    <ligand>
        <name>thiamine diphosphate</name>
        <dbReference type="ChEBI" id="CHEBI:58937"/>
    </ligand>
</feature>
<comment type="catalytic activity">
    <reaction evidence="10">
        <text>D-glyceraldehyde 3-phosphate + pyruvate + H(+) = 1-deoxy-D-xylulose 5-phosphate + CO2</text>
        <dbReference type="Rhea" id="RHEA:12605"/>
        <dbReference type="ChEBI" id="CHEBI:15361"/>
        <dbReference type="ChEBI" id="CHEBI:15378"/>
        <dbReference type="ChEBI" id="CHEBI:16526"/>
        <dbReference type="ChEBI" id="CHEBI:57792"/>
        <dbReference type="ChEBI" id="CHEBI:59776"/>
        <dbReference type="EC" id="2.2.1.7"/>
    </reaction>
</comment>
<comment type="cofactor">
    <cofactor evidence="10">
        <name>thiamine diphosphate</name>
        <dbReference type="ChEBI" id="CHEBI:58937"/>
    </cofactor>
    <text evidence="10">Binds 1 thiamine pyrophosphate per subunit.</text>
</comment>
<dbReference type="PROSITE" id="PS00801">
    <property type="entry name" value="TRANSKETOLASE_1"/>
    <property type="match status" value="1"/>
</dbReference>
<dbReference type="EMBL" id="JAKGUD010000003">
    <property type="protein sequence ID" value="MCF4142127.1"/>
    <property type="molecule type" value="Genomic_DNA"/>
</dbReference>
<keyword evidence="9 10" id="KW-0414">Isoprene biosynthesis</keyword>
<keyword evidence="13" id="KW-1185">Reference proteome</keyword>
<keyword evidence="5 10" id="KW-0479">Metal-binding</keyword>
<dbReference type="SUPFAM" id="SSF52518">
    <property type="entry name" value="Thiamin diphosphate-binding fold (THDP-binding)"/>
    <property type="match status" value="1"/>
</dbReference>
<keyword evidence="7 10" id="KW-0784">Thiamine biosynthesis</keyword>
<comment type="similarity">
    <text evidence="2 10">Belongs to the transketolase family. DXPS subfamily.</text>
</comment>
<comment type="subunit">
    <text evidence="3 10">Homodimer.</text>
</comment>
<evidence type="ECO:0000256" key="2">
    <source>
        <dbReference type="ARBA" id="ARBA00011081"/>
    </source>
</evidence>
<dbReference type="NCBIfam" id="TIGR00204">
    <property type="entry name" value="dxs"/>
    <property type="match status" value="1"/>
</dbReference>
<dbReference type="NCBIfam" id="NF003933">
    <property type="entry name" value="PRK05444.2-2"/>
    <property type="match status" value="1"/>
</dbReference>
<sequence length="621" mass="68006">MSILENMEGPDELERLNYADVDVLCQDVRDMITDVVFENGGHLASSLGAVELTVSILRNFDPYSDRIVFDVGHQTYPYKILTDRRDRFHSVRSLGGISGFPKRSESPCDHFDVGHSSTSLSAALGYAKARDLLKKDHEVVAIIGDGSIINGMAFEALNHLKEADTKVIFVLNDNDMAISPRIGGAANHFAHLSANPYYRKLKKAIKECCKGIPKGETIEHILGKAKDQIKSLVKPENLFDSLDIDYWGPFDGHSVEEMDLIFSLARKFDKSVLIHLITQKGRGLEMAEREPSVYHGVPSALSRLKKASKSWSQAVADEIGDLAERDLSVVALTPAMKEGSKLNGFAESFPDRFFDVGIAEEHMVTMAAGMAAGGLKPVAFIYSTFLQRAMDQMALDVCLQNLPVLFAIDRAGMVGEDGETHQGLFDIGWCRMIPNLVVQAPRDLVDLKAMIAEAMNRDGPTAIRYPRGAVVTSLCREGSRSVQGLRAEILYPSLGDVTYMGIGKTVNFLAQARDEAIRRLCPSPGLVDLRTIAPLDYETLDPILLRGGTLVTAEDGYLDGGIGEAIAARAAELNADVSIHRMGVKKAFLPHGTVEDQWEICGMTLEKAVSFCGEKTERKTG</sequence>
<feature type="binding site" evidence="10">
    <location>
        <position position="174"/>
    </location>
    <ligand>
        <name>Mg(2+)</name>
        <dbReference type="ChEBI" id="CHEBI:18420"/>
    </ligand>
</feature>
<dbReference type="InterPro" id="IPR049557">
    <property type="entry name" value="Transketolase_CS"/>
</dbReference>
<dbReference type="CDD" id="cd02007">
    <property type="entry name" value="TPP_DXS"/>
    <property type="match status" value="1"/>
</dbReference>
<dbReference type="HAMAP" id="MF_00315">
    <property type="entry name" value="DXP_synth"/>
    <property type="match status" value="1"/>
</dbReference>
<comment type="cofactor">
    <cofactor evidence="10">
        <name>Mg(2+)</name>
        <dbReference type="ChEBI" id="CHEBI:18420"/>
    </cofactor>
    <text evidence="10">Binds 1 Mg(2+) ion per subunit.</text>
</comment>
<dbReference type="PANTHER" id="PTHR43322:SF5">
    <property type="entry name" value="1-DEOXY-D-XYLULOSE-5-PHOSPHATE SYNTHASE, CHLOROPLASTIC"/>
    <property type="match status" value="1"/>
</dbReference>
<feature type="binding site" evidence="10">
    <location>
        <position position="73"/>
    </location>
    <ligand>
        <name>thiamine diphosphate</name>
        <dbReference type="ChEBI" id="CHEBI:58937"/>
    </ligand>
</feature>
<evidence type="ECO:0000256" key="3">
    <source>
        <dbReference type="ARBA" id="ARBA00011738"/>
    </source>
</evidence>
<comment type="pathway">
    <text evidence="1 10">Metabolic intermediate biosynthesis; 1-deoxy-D-xylulose 5-phosphate biosynthesis; 1-deoxy-D-xylulose 5-phosphate from D-glyceraldehyde 3-phosphate and pyruvate: step 1/1.</text>
</comment>
<keyword evidence="8 10" id="KW-0786">Thiamine pyrophosphate</keyword>
<keyword evidence="4 10" id="KW-0808">Transferase</keyword>
<dbReference type="CDD" id="cd07033">
    <property type="entry name" value="TPP_PYR_DXS_TK_like"/>
    <property type="match status" value="1"/>
</dbReference>
<dbReference type="SUPFAM" id="SSF52922">
    <property type="entry name" value="TK C-terminal domain-like"/>
    <property type="match status" value="1"/>
</dbReference>
<feature type="binding site" evidence="10">
    <location>
        <begin position="146"/>
        <end position="147"/>
    </location>
    <ligand>
        <name>thiamine diphosphate</name>
        <dbReference type="ChEBI" id="CHEBI:58937"/>
    </ligand>
</feature>
<comment type="function">
    <text evidence="10">Catalyzes the acyloin condensation reaction between C atoms 2 and 3 of pyruvate and glyceraldehyde 3-phosphate to yield 1-deoxy-D-xylulose-5-phosphate (DXP).</text>
</comment>
<dbReference type="RefSeq" id="WP_236098876.1">
    <property type="nucleotide sequence ID" value="NZ_JAKGUD010000003.1"/>
</dbReference>
<dbReference type="InterPro" id="IPR029061">
    <property type="entry name" value="THDP-binding"/>
</dbReference>
<feature type="binding site" evidence="10">
    <location>
        <position position="174"/>
    </location>
    <ligand>
        <name>thiamine diphosphate</name>
        <dbReference type="ChEBI" id="CHEBI:58937"/>
    </ligand>
</feature>
<evidence type="ECO:0000256" key="5">
    <source>
        <dbReference type="ARBA" id="ARBA00022723"/>
    </source>
</evidence>
<dbReference type="InterPro" id="IPR005475">
    <property type="entry name" value="Transketolase-like_Pyr-bd"/>
</dbReference>
<evidence type="ECO:0000256" key="10">
    <source>
        <dbReference type="HAMAP-Rule" id="MF_00315"/>
    </source>
</evidence>
<name>A0ABS9EPM7_9BACT</name>
<evidence type="ECO:0000256" key="7">
    <source>
        <dbReference type="ARBA" id="ARBA00022977"/>
    </source>
</evidence>
<dbReference type="Proteomes" id="UP001200430">
    <property type="component" value="Unassembled WGS sequence"/>
</dbReference>
<comment type="caution">
    <text evidence="10">Lacks conserved residue(s) required for the propagation of feature annotation.</text>
</comment>
<evidence type="ECO:0000256" key="1">
    <source>
        <dbReference type="ARBA" id="ARBA00004980"/>
    </source>
</evidence>
<dbReference type="InterPro" id="IPR009014">
    <property type="entry name" value="Transketo_C/PFOR_II"/>
</dbReference>
<evidence type="ECO:0000313" key="12">
    <source>
        <dbReference type="EMBL" id="MCF4142127.1"/>
    </source>
</evidence>
<dbReference type="Pfam" id="PF13292">
    <property type="entry name" value="DXP_synthase_N"/>
    <property type="match status" value="1"/>
</dbReference>
<gene>
    <name evidence="10 12" type="primary">dxs</name>
    <name evidence="12" type="ORF">L2W38_04800</name>
</gene>
<protein>
    <recommendedName>
        <fullName evidence="10">1-deoxy-D-xylulose-5-phosphate synthase</fullName>
        <ecNumber evidence="10">2.2.1.7</ecNumber>
    </recommendedName>
    <alternativeName>
        <fullName evidence="10">1-deoxyxylulose-5-phosphate synthase</fullName>
        <shortName evidence="10">DXP synthase</shortName>
        <shortName evidence="10">DXPS</shortName>
    </alternativeName>
</protein>
<proteinExistence type="inferred from homology"/>
<keyword evidence="6 10" id="KW-0460">Magnesium</keyword>